<feature type="region of interest" description="Disordered" evidence="1">
    <location>
        <begin position="42"/>
        <end position="76"/>
    </location>
</feature>
<dbReference type="EMBL" id="LUGH01000545">
    <property type="protein sequence ID" value="OBZ84178.1"/>
    <property type="molecule type" value="Genomic_DNA"/>
</dbReference>
<evidence type="ECO:0000313" key="2">
    <source>
        <dbReference type="EMBL" id="OBZ84178.1"/>
    </source>
</evidence>
<dbReference type="AlphaFoldDB" id="A0A1C7N5B8"/>
<evidence type="ECO:0000256" key="1">
    <source>
        <dbReference type="SAM" id="MobiDB-lite"/>
    </source>
</evidence>
<sequence length="174" mass="19978">MSRFTEHFDLDTSQFIMYSQTIHSPSKVSFCSLSSVESTTAPSHQHTVNSSMTQSFSSFDTSNSGNTTPINEEEEKPFSTKLKRFLTTISKKKKRSICRSLYHPNAIKKKHALGIIPYVIWLPYKDVSWRTIPFVSYITSSDRRITFPKSKKMKGVSDITSIELKDNLNTIYLY</sequence>
<protein>
    <submittedName>
        <fullName evidence="2">Uncharacterized protein</fullName>
    </submittedName>
</protein>
<dbReference type="InParanoid" id="A0A1C7N5B8"/>
<proteinExistence type="predicted"/>
<evidence type="ECO:0000313" key="3">
    <source>
        <dbReference type="Proteomes" id="UP000093000"/>
    </source>
</evidence>
<organism evidence="2 3">
    <name type="scientific">Choanephora cucurbitarum</name>
    <dbReference type="NCBI Taxonomy" id="101091"/>
    <lineage>
        <taxon>Eukaryota</taxon>
        <taxon>Fungi</taxon>
        <taxon>Fungi incertae sedis</taxon>
        <taxon>Mucoromycota</taxon>
        <taxon>Mucoromycotina</taxon>
        <taxon>Mucoromycetes</taxon>
        <taxon>Mucorales</taxon>
        <taxon>Mucorineae</taxon>
        <taxon>Choanephoraceae</taxon>
        <taxon>Choanephoroideae</taxon>
        <taxon>Choanephora</taxon>
    </lineage>
</organism>
<accession>A0A1C7N5B8</accession>
<dbReference type="Proteomes" id="UP000093000">
    <property type="component" value="Unassembled WGS sequence"/>
</dbReference>
<gene>
    <name evidence="2" type="ORF">A0J61_07769</name>
</gene>
<name>A0A1C7N5B8_9FUNG</name>
<keyword evidence="3" id="KW-1185">Reference proteome</keyword>
<comment type="caution">
    <text evidence="2">The sequence shown here is derived from an EMBL/GenBank/DDBJ whole genome shotgun (WGS) entry which is preliminary data.</text>
</comment>
<feature type="compositionally biased region" description="Polar residues" evidence="1">
    <location>
        <begin position="42"/>
        <end position="70"/>
    </location>
</feature>
<reference evidence="2 3" key="1">
    <citation type="submission" date="2016-03" db="EMBL/GenBank/DDBJ databases">
        <title>Choanephora cucurbitarum.</title>
        <authorList>
            <person name="Min B."/>
            <person name="Park H."/>
            <person name="Park J.-H."/>
            <person name="Shin H.-D."/>
            <person name="Choi I.-G."/>
        </authorList>
    </citation>
    <scope>NUCLEOTIDE SEQUENCE [LARGE SCALE GENOMIC DNA]</scope>
    <source>
        <strain evidence="2 3">KUS-F28377</strain>
    </source>
</reference>